<sequence length="120" mass="13885">MSKSANNNFCAFLGKHDGSYLVRLGGNIFSAKLSLNFTPDFDNDFAGGAQELPFNWYSVRVQENPHSDFRPITKEELSKEWFRPAFKRVVNYHRTLERSARNSQTSRYSANQRIAYKNGR</sequence>
<evidence type="ECO:0000313" key="3">
    <source>
        <dbReference type="Proteomes" id="UP000013009"/>
    </source>
</evidence>
<evidence type="ECO:0000256" key="1">
    <source>
        <dbReference type="SAM" id="MobiDB-lite"/>
    </source>
</evidence>
<gene>
    <name evidence="2" type="ORF">F889_01570</name>
</gene>
<proteinExistence type="predicted"/>
<evidence type="ECO:0000313" key="2">
    <source>
        <dbReference type="EMBL" id="ENX34930.1"/>
    </source>
</evidence>
<dbReference type="EMBL" id="APRZ01000014">
    <property type="protein sequence ID" value="ENX34930.1"/>
    <property type="molecule type" value="Genomic_DNA"/>
</dbReference>
<feature type="compositionally biased region" description="Polar residues" evidence="1">
    <location>
        <begin position="101"/>
        <end position="112"/>
    </location>
</feature>
<name>N9R8G9_9GAMM</name>
<protein>
    <submittedName>
        <fullName evidence="2">Uncharacterized protein</fullName>
    </submittedName>
</protein>
<accession>N9R8G9</accession>
<reference evidence="2 3" key="1">
    <citation type="submission" date="2013-02" db="EMBL/GenBank/DDBJ databases">
        <title>The Genome Sequence of Acinetobacter sp. NIPH 1859.</title>
        <authorList>
            <consortium name="The Broad Institute Genome Sequencing Platform"/>
            <consortium name="The Broad Institute Genome Sequencing Center for Infectious Disease"/>
            <person name="Cerqueira G."/>
            <person name="Feldgarden M."/>
            <person name="Courvalin P."/>
            <person name="Perichon B."/>
            <person name="Grillot-Courvalin C."/>
            <person name="Clermont D."/>
            <person name="Rocha E."/>
            <person name="Yoon E.-J."/>
            <person name="Nemec A."/>
            <person name="Walker B."/>
            <person name="Young S.K."/>
            <person name="Zeng Q."/>
            <person name="Gargeya S."/>
            <person name="Fitzgerald M."/>
            <person name="Haas B."/>
            <person name="Abouelleil A."/>
            <person name="Alvarado L."/>
            <person name="Arachchi H.M."/>
            <person name="Berlin A.M."/>
            <person name="Chapman S.B."/>
            <person name="Dewar J."/>
            <person name="Goldberg J."/>
            <person name="Griggs A."/>
            <person name="Gujja S."/>
            <person name="Hansen M."/>
            <person name="Howarth C."/>
            <person name="Imamovic A."/>
            <person name="Larimer J."/>
            <person name="McCowan C."/>
            <person name="Murphy C."/>
            <person name="Neiman D."/>
            <person name="Pearson M."/>
            <person name="Priest M."/>
            <person name="Roberts A."/>
            <person name="Saif S."/>
            <person name="Shea T."/>
            <person name="Sisk P."/>
            <person name="Sykes S."/>
            <person name="Wortman J."/>
            <person name="Nusbaum C."/>
            <person name="Birren B."/>
        </authorList>
    </citation>
    <scope>NUCLEOTIDE SEQUENCE [LARGE SCALE GENOMIC DNA]</scope>
    <source>
        <strain evidence="2 3">NIPH 1859</strain>
    </source>
</reference>
<feature type="region of interest" description="Disordered" evidence="1">
    <location>
        <begin position="100"/>
        <end position="120"/>
    </location>
</feature>
<comment type="caution">
    <text evidence="2">The sequence shown here is derived from an EMBL/GenBank/DDBJ whole genome shotgun (WGS) entry which is preliminary data.</text>
</comment>
<dbReference type="AlphaFoldDB" id="N9R8G9"/>
<keyword evidence="3" id="KW-1185">Reference proteome</keyword>
<organism evidence="2 3">
    <name type="scientific">Acinetobacter colistiniresistens</name>
    <dbReference type="NCBI Taxonomy" id="280145"/>
    <lineage>
        <taxon>Bacteria</taxon>
        <taxon>Pseudomonadati</taxon>
        <taxon>Pseudomonadota</taxon>
        <taxon>Gammaproteobacteria</taxon>
        <taxon>Moraxellales</taxon>
        <taxon>Moraxellaceae</taxon>
        <taxon>Acinetobacter</taxon>
    </lineage>
</organism>
<dbReference type="OrthoDB" id="6705079at2"/>
<dbReference type="HOGENOM" id="CLU_127477_0_0_6"/>
<dbReference type="RefSeq" id="WP_005272357.1">
    <property type="nucleotide sequence ID" value="NZ_KB850194.1"/>
</dbReference>
<dbReference type="Proteomes" id="UP000013009">
    <property type="component" value="Unassembled WGS sequence"/>
</dbReference>